<feature type="compositionally biased region" description="Polar residues" evidence="1">
    <location>
        <begin position="76"/>
        <end position="85"/>
    </location>
</feature>
<dbReference type="HOGENOM" id="CLU_2647969_0_0_6"/>
<gene>
    <name evidence="2" type="ordered locus">UTI89_C3501</name>
</gene>
<evidence type="ECO:0000256" key="1">
    <source>
        <dbReference type="SAM" id="MobiDB-lite"/>
    </source>
</evidence>
<dbReference type="EMBL" id="CP000243">
    <property type="protein sequence ID" value="ABE08948.1"/>
    <property type="molecule type" value="Genomic_DNA"/>
</dbReference>
<proteinExistence type="predicted"/>
<reference evidence="2 3" key="1">
    <citation type="journal article" date="2006" name="Proc. Natl. Acad. Sci. U.S.A.">
        <title>Identification of genes subject to positive selection in uropathogenic strains of Escherichia coli: a comparative genomics approach.</title>
        <authorList>
            <person name="Chen S.L."/>
            <person name="Hung C.S."/>
            <person name="Xu J."/>
            <person name="Reigstad C.S."/>
            <person name="Magrini V."/>
            <person name="Sabo A."/>
            <person name="Blasiar D."/>
            <person name="Bieri T."/>
            <person name="Meyer R.R."/>
            <person name="Ozersky P."/>
            <person name="Armstrong J.R."/>
            <person name="Fulton R.S."/>
            <person name="Latreille J.P."/>
            <person name="Spieth J."/>
            <person name="Hooton T.M."/>
            <person name="Mardis E.R."/>
            <person name="Hultgren S.J."/>
            <person name="Gordon J.I."/>
        </authorList>
    </citation>
    <scope>NUCLEOTIDE SEQUENCE [LARGE SCALE GENOMIC DNA]</scope>
    <source>
        <strain evidence="3">UTI89 / UPEC</strain>
    </source>
</reference>
<name>Q1R6R6_ECOUT</name>
<dbReference type="Proteomes" id="UP000001952">
    <property type="component" value="Chromosome"/>
</dbReference>
<dbReference type="AlphaFoldDB" id="Q1R6R6"/>
<organism evidence="2 3">
    <name type="scientific">Escherichia coli (strain UTI89 / UPEC)</name>
    <dbReference type="NCBI Taxonomy" id="364106"/>
    <lineage>
        <taxon>Bacteria</taxon>
        <taxon>Pseudomonadati</taxon>
        <taxon>Pseudomonadota</taxon>
        <taxon>Gammaproteobacteria</taxon>
        <taxon>Enterobacterales</taxon>
        <taxon>Enterobacteriaceae</taxon>
        <taxon>Escherichia</taxon>
    </lineage>
</organism>
<accession>Q1R6R6</accession>
<protein>
    <submittedName>
        <fullName evidence="2">Uncharacterized protein</fullName>
    </submittedName>
</protein>
<dbReference type="KEGG" id="eci:UTI89_C3501"/>
<evidence type="ECO:0000313" key="2">
    <source>
        <dbReference type="EMBL" id="ABE08948.1"/>
    </source>
</evidence>
<sequence>MKRRRATSNGSFSRTLITGMCLSPLINSVCRWHQRQLISKWCGILLQLLLLCKAPRPFLKGTFIRVRSIHEAFSRGEQSFTSTRIGPTLRGNKAR</sequence>
<feature type="region of interest" description="Disordered" evidence="1">
    <location>
        <begin position="76"/>
        <end position="95"/>
    </location>
</feature>
<evidence type="ECO:0000313" key="3">
    <source>
        <dbReference type="Proteomes" id="UP000001952"/>
    </source>
</evidence>